<dbReference type="RefSeq" id="WP_318349071.1">
    <property type="nucleotide sequence ID" value="NZ_AP018694.1"/>
</dbReference>
<feature type="transmembrane region" description="Helical" evidence="1">
    <location>
        <begin position="6"/>
        <end position="28"/>
    </location>
</feature>
<accession>A0A5K7S381</accession>
<name>A0A5K7S381_9BACT</name>
<keyword evidence="1" id="KW-1133">Transmembrane helix</keyword>
<dbReference type="AlphaFoldDB" id="A0A5K7S381"/>
<dbReference type="EMBL" id="AP018694">
    <property type="protein sequence ID" value="BBE15957.1"/>
    <property type="molecule type" value="Genomic_DNA"/>
</dbReference>
<dbReference type="Pfam" id="PF05751">
    <property type="entry name" value="FixH"/>
    <property type="match status" value="1"/>
</dbReference>
<sequence length="152" mass="17383">MKINWGTGIVIALVVMIGGMIYLVSIAVRQDYDLVDNDYYQKSVNYQQHIEEVKNTAALPEKIRLEQTDDSLKLTFPKLSGLSDYSGNIHFYSPVEEKRDETIKLKLTDNYSQSIGLKSLKSGRYTVKIDWSANKVSYYQEEDILVSSDQSQ</sequence>
<evidence type="ECO:0000313" key="3">
    <source>
        <dbReference type="Proteomes" id="UP001193389"/>
    </source>
</evidence>
<evidence type="ECO:0008006" key="4">
    <source>
        <dbReference type="Google" id="ProtNLM"/>
    </source>
</evidence>
<keyword evidence="3" id="KW-1185">Reference proteome</keyword>
<evidence type="ECO:0000256" key="1">
    <source>
        <dbReference type="SAM" id="Phobius"/>
    </source>
</evidence>
<keyword evidence="1" id="KW-0812">Transmembrane</keyword>
<dbReference type="KEGG" id="anf:AQPE_0093"/>
<gene>
    <name evidence="2" type="ORF">AQPE_0093</name>
</gene>
<protein>
    <recommendedName>
        <fullName evidence="4">Cytochrome cbb3 oxidase maturation protein CcoH</fullName>
    </recommendedName>
</protein>
<dbReference type="Proteomes" id="UP001193389">
    <property type="component" value="Chromosome"/>
</dbReference>
<organism evidence="2 3">
    <name type="scientific">Aquipluma nitroreducens</name>
    <dbReference type="NCBI Taxonomy" id="2010828"/>
    <lineage>
        <taxon>Bacteria</taxon>
        <taxon>Pseudomonadati</taxon>
        <taxon>Bacteroidota</taxon>
        <taxon>Bacteroidia</taxon>
        <taxon>Marinilabiliales</taxon>
        <taxon>Prolixibacteraceae</taxon>
        <taxon>Aquipluma</taxon>
    </lineage>
</organism>
<proteinExistence type="predicted"/>
<reference evidence="2" key="1">
    <citation type="journal article" date="2020" name="Int. J. Syst. Evol. Microbiol.">
        <title>Aquipluma nitroreducens gen. nov. sp. nov., a novel facultatively anaerobic bacterium isolated from a freshwater lake.</title>
        <authorList>
            <person name="Watanabe M."/>
            <person name="Kojima H."/>
            <person name="Fukui M."/>
        </authorList>
    </citation>
    <scope>NUCLEOTIDE SEQUENCE</scope>
    <source>
        <strain evidence="2">MeG22</strain>
    </source>
</reference>
<dbReference type="InterPro" id="IPR008620">
    <property type="entry name" value="FixH"/>
</dbReference>
<evidence type="ECO:0000313" key="2">
    <source>
        <dbReference type="EMBL" id="BBE15957.1"/>
    </source>
</evidence>
<keyword evidence="1" id="KW-0472">Membrane</keyword>